<dbReference type="EMBL" id="KN831768">
    <property type="protein sequence ID" value="KIM49830.1"/>
    <property type="molecule type" value="Genomic_DNA"/>
</dbReference>
<dbReference type="HOGENOM" id="CLU_034118_0_0_1"/>
<comment type="similarity">
    <text evidence="1">Belongs to the shugoshin family.</text>
</comment>
<organism evidence="5 6">
    <name type="scientific">Hebeloma cylindrosporum</name>
    <dbReference type="NCBI Taxonomy" id="76867"/>
    <lineage>
        <taxon>Eukaryota</taxon>
        <taxon>Fungi</taxon>
        <taxon>Dikarya</taxon>
        <taxon>Basidiomycota</taxon>
        <taxon>Agaricomycotina</taxon>
        <taxon>Agaricomycetes</taxon>
        <taxon>Agaricomycetidae</taxon>
        <taxon>Agaricales</taxon>
        <taxon>Agaricineae</taxon>
        <taxon>Hymenogastraceae</taxon>
        <taxon>Hebeloma</taxon>
    </lineage>
</organism>
<evidence type="ECO:0000256" key="1">
    <source>
        <dbReference type="ARBA" id="ARBA00010845"/>
    </source>
</evidence>
<gene>
    <name evidence="5" type="ORF">M413DRAFT_116623</name>
</gene>
<protein>
    <recommendedName>
        <fullName evidence="4">Shugoshin C-terminal domain-containing protein</fullName>
    </recommendedName>
</protein>
<keyword evidence="2" id="KW-0159">Chromosome partition</keyword>
<proteinExistence type="inferred from homology"/>
<dbReference type="InterPro" id="IPR011515">
    <property type="entry name" value="Shugoshin_C"/>
</dbReference>
<sequence>MSRRESRSSLGARQNDALFEFENFKKKFLLANKHITKLNSTLSVRIEELNAQISLLYVENLRLRASEIALAAQLKREREKSHKVLTDAEAAAQNLTKQLSYLREFHNIKHAVATPPSPPSPRARRPPPNVNPSPASPQLGRISRPPNVPGIVEDDEPSSEEHEKHETPPRKKSKTKPRLSASKLPLPTRGSSPTRSATPLGGHHNDTASTSQVSKQRKTVRRPSGFLELNMEALSVPRSGSPAFGSPIRLEAGRAEEAEEFAFTHGELEVDIVEQENDTETMLKKEKRKGKAKEQRESESERDGSSDPKPRGREKKKQRDEGDGLEGIKPKSTKDAAAPRSALQPIDSNVYEPPDEVKCTSNRQFLRAVSPAGSAPTSRGSSSPAPPGSSETEGAPNRERRTRKSVNYAEPKLNTYVLFPFLTTSHHLTRTHKTHEIKYRKMRKPDPPPGTAAEPARKKRSSAAAVMTGDTAYIKPPSSSSSLFGLDGGIDADVDTEARSSLEMAPVPPLLPPATHALPLRGMNGGYINPELFPLPASRPGSAAAMYSPGPPTRTTGSTTSDGSSSTSNSTAVKRKKSRPRLVLSDDEDGDSDGAEADAEYVDGGKGTASWVNMEGRRKAVPKRSAATAAVAALEDIRRHSMAI</sequence>
<feature type="region of interest" description="Disordered" evidence="3">
    <location>
        <begin position="540"/>
        <end position="609"/>
    </location>
</feature>
<evidence type="ECO:0000256" key="2">
    <source>
        <dbReference type="ARBA" id="ARBA00022829"/>
    </source>
</evidence>
<dbReference type="OrthoDB" id="5394106at2759"/>
<dbReference type="Proteomes" id="UP000053424">
    <property type="component" value="Unassembled WGS sequence"/>
</dbReference>
<dbReference type="GO" id="GO:0005634">
    <property type="term" value="C:nucleus"/>
    <property type="evidence" value="ECO:0007669"/>
    <property type="project" value="InterPro"/>
</dbReference>
<evidence type="ECO:0000259" key="4">
    <source>
        <dbReference type="Pfam" id="PF07557"/>
    </source>
</evidence>
<reference evidence="6" key="2">
    <citation type="submission" date="2015-01" db="EMBL/GenBank/DDBJ databases">
        <title>Evolutionary Origins and Diversification of the Mycorrhizal Mutualists.</title>
        <authorList>
            <consortium name="DOE Joint Genome Institute"/>
            <consortium name="Mycorrhizal Genomics Consortium"/>
            <person name="Kohler A."/>
            <person name="Kuo A."/>
            <person name="Nagy L.G."/>
            <person name="Floudas D."/>
            <person name="Copeland A."/>
            <person name="Barry K.W."/>
            <person name="Cichocki N."/>
            <person name="Veneault-Fourrey C."/>
            <person name="LaButti K."/>
            <person name="Lindquist E.A."/>
            <person name="Lipzen A."/>
            <person name="Lundell T."/>
            <person name="Morin E."/>
            <person name="Murat C."/>
            <person name="Riley R."/>
            <person name="Ohm R."/>
            <person name="Sun H."/>
            <person name="Tunlid A."/>
            <person name="Henrissat B."/>
            <person name="Grigoriev I.V."/>
            <person name="Hibbett D.S."/>
            <person name="Martin F."/>
        </authorList>
    </citation>
    <scope>NUCLEOTIDE SEQUENCE [LARGE SCALE GENOMIC DNA]</scope>
    <source>
        <strain evidence="6">h7</strain>
    </source>
</reference>
<feature type="compositionally biased region" description="Acidic residues" evidence="3">
    <location>
        <begin position="585"/>
        <end position="601"/>
    </location>
</feature>
<dbReference type="GO" id="GO:0000775">
    <property type="term" value="C:chromosome, centromeric region"/>
    <property type="evidence" value="ECO:0007669"/>
    <property type="project" value="InterPro"/>
</dbReference>
<dbReference type="Pfam" id="PF07557">
    <property type="entry name" value="Shugoshin_C"/>
    <property type="match status" value="1"/>
</dbReference>
<evidence type="ECO:0000313" key="6">
    <source>
        <dbReference type="Proteomes" id="UP000053424"/>
    </source>
</evidence>
<feature type="domain" description="Shugoshin C-terminal" evidence="4">
    <location>
        <begin position="398"/>
        <end position="415"/>
    </location>
</feature>
<reference evidence="5 6" key="1">
    <citation type="submission" date="2014-04" db="EMBL/GenBank/DDBJ databases">
        <authorList>
            <consortium name="DOE Joint Genome Institute"/>
            <person name="Kuo A."/>
            <person name="Gay G."/>
            <person name="Dore J."/>
            <person name="Kohler A."/>
            <person name="Nagy L.G."/>
            <person name="Floudas D."/>
            <person name="Copeland A."/>
            <person name="Barry K.W."/>
            <person name="Cichocki N."/>
            <person name="Veneault-Fourrey C."/>
            <person name="LaButti K."/>
            <person name="Lindquist E.A."/>
            <person name="Lipzen A."/>
            <person name="Lundell T."/>
            <person name="Morin E."/>
            <person name="Murat C."/>
            <person name="Sun H."/>
            <person name="Tunlid A."/>
            <person name="Henrissat B."/>
            <person name="Grigoriev I.V."/>
            <person name="Hibbett D.S."/>
            <person name="Martin F."/>
            <person name="Nordberg H.P."/>
            <person name="Cantor M.N."/>
            <person name="Hua S.X."/>
        </authorList>
    </citation>
    <scope>NUCLEOTIDE SEQUENCE [LARGE SCALE GENOMIC DNA]</scope>
    <source>
        <strain evidence="6">h7</strain>
    </source>
</reference>
<feature type="compositionally biased region" description="Pro residues" evidence="3">
    <location>
        <begin position="115"/>
        <end position="135"/>
    </location>
</feature>
<evidence type="ECO:0000313" key="5">
    <source>
        <dbReference type="EMBL" id="KIM49830.1"/>
    </source>
</evidence>
<accession>A0A0C3CMA9</accession>
<dbReference type="STRING" id="686832.A0A0C3CMA9"/>
<dbReference type="AlphaFoldDB" id="A0A0C3CMA9"/>
<feature type="region of interest" description="Disordered" evidence="3">
    <location>
        <begin position="432"/>
        <end position="461"/>
    </location>
</feature>
<feature type="region of interest" description="Disordered" evidence="3">
    <location>
        <begin position="111"/>
        <end position="226"/>
    </location>
</feature>
<dbReference type="GO" id="GO:0045132">
    <property type="term" value="P:meiotic chromosome segregation"/>
    <property type="evidence" value="ECO:0007669"/>
    <property type="project" value="InterPro"/>
</dbReference>
<feature type="compositionally biased region" description="Low complexity" evidence="3">
    <location>
        <begin position="370"/>
        <end position="383"/>
    </location>
</feature>
<evidence type="ECO:0000256" key="3">
    <source>
        <dbReference type="SAM" id="MobiDB-lite"/>
    </source>
</evidence>
<feature type="region of interest" description="Disordered" evidence="3">
    <location>
        <begin position="264"/>
        <end position="409"/>
    </location>
</feature>
<feature type="compositionally biased region" description="Acidic residues" evidence="3">
    <location>
        <begin position="269"/>
        <end position="279"/>
    </location>
</feature>
<name>A0A0C3CMA9_HEBCY</name>
<feature type="compositionally biased region" description="Basic and acidic residues" evidence="3">
    <location>
        <begin position="292"/>
        <end position="334"/>
    </location>
</feature>
<feature type="compositionally biased region" description="Low complexity" evidence="3">
    <location>
        <begin position="553"/>
        <end position="571"/>
    </location>
</feature>
<keyword evidence="6" id="KW-1185">Reference proteome</keyword>
<feature type="compositionally biased region" description="Basic and acidic residues" evidence="3">
    <location>
        <begin position="159"/>
        <end position="169"/>
    </location>
</feature>